<evidence type="ECO:0000313" key="2">
    <source>
        <dbReference type="Proteomes" id="UP000574067"/>
    </source>
</evidence>
<accession>A0A848F8J7</accession>
<organism evidence="1 2">
    <name type="scientific">Azohydromonas caseinilytica</name>
    <dbReference type="NCBI Taxonomy" id="2728836"/>
    <lineage>
        <taxon>Bacteria</taxon>
        <taxon>Pseudomonadati</taxon>
        <taxon>Pseudomonadota</taxon>
        <taxon>Betaproteobacteria</taxon>
        <taxon>Burkholderiales</taxon>
        <taxon>Sphaerotilaceae</taxon>
        <taxon>Azohydromonas</taxon>
    </lineage>
</organism>
<comment type="caution">
    <text evidence="1">The sequence shown here is derived from an EMBL/GenBank/DDBJ whole genome shotgun (WGS) entry which is preliminary data.</text>
</comment>
<reference evidence="1 2" key="1">
    <citation type="submission" date="2020-04" db="EMBL/GenBank/DDBJ databases">
        <title>Azohydromonas sp. isolated from soil.</title>
        <authorList>
            <person name="Dahal R.H."/>
        </authorList>
    </citation>
    <scope>NUCLEOTIDE SEQUENCE [LARGE SCALE GENOMIC DNA]</scope>
    <source>
        <strain evidence="1 2">G-1-1-14</strain>
    </source>
</reference>
<sequence>MLDAVVKPTVTVDPRDLYGPTGIEIVPGARYRFEAKGRWRDAWITCGPEGWPGLLLEAWNCMPRRPR</sequence>
<gene>
    <name evidence="1" type="ORF">HHL10_12965</name>
</gene>
<protein>
    <submittedName>
        <fullName evidence="1">Uncharacterized protein</fullName>
    </submittedName>
</protein>
<dbReference type="AlphaFoldDB" id="A0A848F8J7"/>
<evidence type="ECO:0000313" key="1">
    <source>
        <dbReference type="EMBL" id="NML15884.1"/>
    </source>
</evidence>
<proteinExistence type="predicted"/>
<dbReference type="Proteomes" id="UP000574067">
    <property type="component" value="Unassembled WGS sequence"/>
</dbReference>
<name>A0A848F8J7_9BURK</name>
<dbReference type="RefSeq" id="WP_169160779.1">
    <property type="nucleotide sequence ID" value="NZ_JABBFW010000007.1"/>
</dbReference>
<dbReference type="EMBL" id="JABBFW010000007">
    <property type="protein sequence ID" value="NML15884.1"/>
    <property type="molecule type" value="Genomic_DNA"/>
</dbReference>
<keyword evidence="2" id="KW-1185">Reference proteome</keyword>